<evidence type="ECO:0000313" key="4">
    <source>
        <dbReference type="Proteomes" id="UP001516023"/>
    </source>
</evidence>
<gene>
    <name evidence="3" type="ORF">HJC23_010828</name>
</gene>
<dbReference type="InterPro" id="IPR016024">
    <property type="entry name" value="ARM-type_fold"/>
</dbReference>
<evidence type="ECO:0000313" key="3">
    <source>
        <dbReference type="EMBL" id="KAL3802072.1"/>
    </source>
</evidence>
<feature type="region of interest" description="Disordered" evidence="2">
    <location>
        <begin position="73"/>
        <end position="138"/>
    </location>
</feature>
<proteinExistence type="predicted"/>
<dbReference type="PANTHER" id="PTHR22895:SF0">
    <property type="entry name" value="ARMADILLO REPEAT-CONTAINING PROTEIN 6"/>
    <property type="match status" value="1"/>
</dbReference>
<evidence type="ECO:0000256" key="2">
    <source>
        <dbReference type="SAM" id="MobiDB-lite"/>
    </source>
</evidence>
<protein>
    <submittedName>
        <fullName evidence="3">Uncharacterized protein</fullName>
    </submittedName>
</protein>
<dbReference type="AlphaFoldDB" id="A0ABD3QPM2"/>
<organism evidence="3 4">
    <name type="scientific">Cyclotella cryptica</name>
    <dbReference type="NCBI Taxonomy" id="29204"/>
    <lineage>
        <taxon>Eukaryota</taxon>
        <taxon>Sar</taxon>
        <taxon>Stramenopiles</taxon>
        <taxon>Ochrophyta</taxon>
        <taxon>Bacillariophyta</taxon>
        <taxon>Coscinodiscophyceae</taxon>
        <taxon>Thalassiosirophycidae</taxon>
        <taxon>Stephanodiscales</taxon>
        <taxon>Stephanodiscaceae</taxon>
        <taxon>Cyclotella</taxon>
    </lineage>
</organism>
<dbReference type="PANTHER" id="PTHR22895">
    <property type="entry name" value="ARMADILLO REPEAT-CONTAINING PROTEIN 6"/>
    <property type="match status" value="1"/>
</dbReference>
<dbReference type="Gene3D" id="1.25.10.10">
    <property type="entry name" value="Leucine-rich Repeat Variant"/>
    <property type="match status" value="2"/>
</dbReference>
<dbReference type="Proteomes" id="UP001516023">
    <property type="component" value="Unassembled WGS sequence"/>
</dbReference>
<dbReference type="SUPFAM" id="SSF48371">
    <property type="entry name" value="ARM repeat"/>
    <property type="match status" value="3"/>
</dbReference>
<dbReference type="EMBL" id="JABMIG020000022">
    <property type="protein sequence ID" value="KAL3802072.1"/>
    <property type="molecule type" value="Genomic_DNA"/>
</dbReference>
<sequence>MDQQNELPEFLRFNKYGAILTLEDRKRIAESRGICIHCGRTTHKVTAFRNKPLDNDNFRHGICLVCHPEERTAAPPTFSSHAEEKNRRSKARGRRNVSSNNLAKSSLSSDETSSPHASIDTIDPHPSRQSSDLSTSTPDAWDILRSMRTNPQNVSLLTRKCHKLRSFGSNLTGSMYEVVEVMKRFPDERELIRAGIGALWALVAEGGDDDVKMEALEAEVGEVILGALRDGWDDVGLVSWGMGALSCLAEGMGGRARLLEENVVDGIECVLRNYQGGKEDDVLVLYWTFRCLASLLAIYMEDEEYVSRGNFNDDNEILEDLEAVDDYKEAIFEREIVHYVLSAMKNVVMTSSSYTDFLTLQMGFVFIVRLFPKSFGGCQEDELRILLDICEKAVALETHGLFPTLQNISCACICFILIAGSNEKAFTTGKPAGWLEAAVNVLRVKNCKDVVVRDVMMCTLSHTFCWERAFCIASMMVEQTNEFCLETCLWIVWGILSGEYTKKPRPSLLLQATEIVKNALSEYEDRPSIIILGLAILSDVATLHVITEVDSLIPAIFYLKSKYREHEILNAEANKFLSNICKTSDIAALIENAYAEIDIPIMACSTSIHLIYKVSLLTGNSEFSLEDLKDAVKTWHQSRRDFNLAAKILFLLSSKAKVYIKSSEKVRNILLAKAQHCKWSTFCCFSIEYIKDVMENTTSMELQQYACMSLSHVAVLAHNLNLASLDIATTLAAIVEAQDFGVKQLHATWALLTLDCQLPPSLLSDLASCSINAILEHLGSRTDIVSAGVAVLSIISLRSRPLLQGLDEKTIENMIEVVIKVMYECLDQTGNNPHIILFGLHMLRICSAVPSLHDAIVKHGGIVAVIDGMTVNHDDAAIQEDGCKILRSLSSIKLETKIGLIEGDAVDAILNILVTYGGGTNARLLSDAFEILSYLSISKATRSFITSQGGLILITNSMRALSEDATIQERGLRALANLASDIDDSIIEMSDMSSTITSSLGNHIAEITIQQVGLSLVRNLSLRSNAVKDQVVASGCLESVISAMTLHMTNTKIISLSLSILFNLSNKDQCMCILCDTNTLQLISHALMINLQCQKTQIVGIKVLCLLSSLDEIANGSKFLEAVVFAMLFHFSSEAIQLSGCKLLTRCSFHQQSETDPSDLDSMIAEAIISAMDNFPLRVKIQEHAIDAMENMSIHENFMVALQSNSSRAIHAIHNAMTVSSSMETFERGGDIIGKLQ</sequence>
<reference evidence="3 4" key="1">
    <citation type="journal article" date="2020" name="G3 (Bethesda)">
        <title>Improved Reference Genome for Cyclotella cryptica CCMP332, a Model for Cell Wall Morphogenesis, Salinity Adaptation, and Lipid Production in Diatoms (Bacillariophyta).</title>
        <authorList>
            <person name="Roberts W.R."/>
            <person name="Downey K.M."/>
            <person name="Ruck E.C."/>
            <person name="Traller J.C."/>
            <person name="Alverson A.J."/>
        </authorList>
    </citation>
    <scope>NUCLEOTIDE SEQUENCE [LARGE SCALE GENOMIC DNA]</scope>
    <source>
        <strain evidence="3 4">CCMP332</strain>
    </source>
</reference>
<keyword evidence="4" id="KW-1185">Reference proteome</keyword>
<evidence type="ECO:0000256" key="1">
    <source>
        <dbReference type="ARBA" id="ARBA00022737"/>
    </source>
</evidence>
<keyword evidence="1" id="KW-0677">Repeat</keyword>
<dbReference type="InterPro" id="IPR011989">
    <property type="entry name" value="ARM-like"/>
</dbReference>
<accession>A0ABD3QPM2</accession>
<comment type="caution">
    <text evidence="3">The sequence shown here is derived from an EMBL/GenBank/DDBJ whole genome shotgun (WGS) entry which is preliminary data.</text>
</comment>
<feature type="compositionally biased region" description="Low complexity" evidence="2">
    <location>
        <begin position="98"/>
        <end position="109"/>
    </location>
</feature>
<feature type="compositionally biased region" description="Polar residues" evidence="2">
    <location>
        <begin position="127"/>
        <end position="138"/>
    </location>
</feature>
<name>A0ABD3QPM2_9STRA</name>